<evidence type="ECO:0000313" key="8">
    <source>
        <dbReference type="EMBL" id="RLQ98249.1"/>
    </source>
</evidence>
<evidence type="ECO:0000256" key="7">
    <source>
        <dbReference type="HAMAP-Rule" id="MF_00109"/>
    </source>
</evidence>
<keyword evidence="7" id="KW-0479">Metal-binding</keyword>
<feature type="binding site" evidence="7">
    <location>
        <position position="55"/>
    </location>
    <ligand>
        <name>substrate</name>
    </ligand>
</feature>
<dbReference type="GO" id="GO:0004765">
    <property type="term" value="F:shikimate kinase activity"/>
    <property type="evidence" value="ECO:0007669"/>
    <property type="project" value="UniProtKB-UniRule"/>
</dbReference>
<comment type="subunit">
    <text evidence="7">Monomer.</text>
</comment>
<comment type="subcellular location">
    <subcellularLocation>
        <location evidence="7">Cytoplasm</location>
    </subcellularLocation>
</comment>
<keyword evidence="2 7" id="KW-0808">Transferase</keyword>
<evidence type="ECO:0000256" key="2">
    <source>
        <dbReference type="ARBA" id="ARBA00022679"/>
    </source>
</evidence>
<dbReference type="PANTHER" id="PTHR21087">
    <property type="entry name" value="SHIKIMATE KINASE"/>
    <property type="match status" value="1"/>
</dbReference>
<dbReference type="InterPro" id="IPR027417">
    <property type="entry name" value="P-loop_NTPase"/>
</dbReference>
<dbReference type="GO" id="GO:0009423">
    <property type="term" value="P:chorismate biosynthetic process"/>
    <property type="evidence" value="ECO:0007669"/>
    <property type="project" value="UniProtKB-UniRule"/>
</dbReference>
<dbReference type="EC" id="2.7.1.71" evidence="7"/>
<dbReference type="GO" id="GO:0008652">
    <property type="term" value="P:amino acid biosynthetic process"/>
    <property type="evidence" value="ECO:0007669"/>
    <property type="project" value="UniProtKB-KW"/>
</dbReference>
<dbReference type="InterPro" id="IPR000623">
    <property type="entry name" value="Shikimate_kinase/TSH1"/>
</dbReference>
<dbReference type="EMBL" id="RCVZ01000001">
    <property type="protein sequence ID" value="RLQ98249.1"/>
    <property type="molecule type" value="Genomic_DNA"/>
</dbReference>
<feature type="binding site" evidence="7">
    <location>
        <position position="13"/>
    </location>
    <ligand>
        <name>Mg(2+)</name>
        <dbReference type="ChEBI" id="CHEBI:18420"/>
    </ligand>
</feature>
<evidence type="ECO:0000256" key="5">
    <source>
        <dbReference type="ARBA" id="ARBA00022840"/>
    </source>
</evidence>
<dbReference type="SUPFAM" id="SSF52540">
    <property type="entry name" value="P-loop containing nucleoside triphosphate hydrolases"/>
    <property type="match status" value="1"/>
</dbReference>
<feature type="binding site" evidence="7">
    <location>
        <position position="76"/>
    </location>
    <ligand>
        <name>substrate</name>
    </ligand>
</feature>
<evidence type="ECO:0000256" key="1">
    <source>
        <dbReference type="ARBA" id="ARBA00022605"/>
    </source>
</evidence>
<keyword evidence="7" id="KW-0460">Magnesium</keyword>
<reference evidence="8 9" key="1">
    <citation type="submission" date="2018-10" db="EMBL/GenBank/DDBJ databases">
        <title>Falsibacillus sp. genome draft.</title>
        <authorList>
            <person name="Shi S."/>
        </authorList>
    </citation>
    <scope>NUCLEOTIDE SEQUENCE [LARGE SCALE GENOMIC DNA]</scope>
    <source>
        <strain evidence="8 9">GY 10110</strain>
    </source>
</reference>
<feature type="binding site" evidence="7">
    <location>
        <position position="31"/>
    </location>
    <ligand>
        <name>substrate</name>
    </ligand>
</feature>
<comment type="function">
    <text evidence="7">Catalyzes the specific phosphorylation of the 3-hydroxyl group of shikimic acid using ATP as a cosubstrate.</text>
</comment>
<dbReference type="GO" id="GO:0005524">
    <property type="term" value="F:ATP binding"/>
    <property type="evidence" value="ECO:0007669"/>
    <property type="project" value="UniProtKB-UniRule"/>
</dbReference>
<dbReference type="GO" id="GO:0000287">
    <property type="term" value="F:magnesium ion binding"/>
    <property type="evidence" value="ECO:0007669"/>
    <property type="project" value="UniProtKB-UniRule"/>
</dbReference>
<dbReference type="UniPathway" id="UPA00053">
    <property type="reaction ID" value="UER00088"/>
</dbReference>
<dbReference type="CDD" id="cd00464">
    <property type="entry name" value="SK"/>
    <property type="match status" value="1"/>
</dbReference>
<evidence type="ECO:0000313" key="9">
    <source>
        <dbReference type="Proteomes" id="UP000276770"/>
    </source>
</evidence>
<accession>A0A3L7K7H5</accession>
<dbReference type="InterPro" id="IPR031322">
    <property type="entry name" value="Shikimate/glucono_kinase"/>
</dbReference>
<comment type="similarity">
    <text evidence="7">Belongs to the shikimate kinase family.</text>
</comment>
<comment type="cofactor">
    <cofactor evidence="7">
        <name>Mg(2+)</name>
        <dbReference type="ChEBI" id="CHEBI:18420"/>
    </cofactor>
    <text evidence="7">Binds 1 Mg(2+) ion per subunit.</text>
</comment>
<dbReference type="OrthoDB" id="9800332at2"/>
<feature type="binding site" evidence="7">
    <location>
        <position position="114"/>
    </location>
    <ligand>
        <name>ATP</name>
        <dbReference type="ChEBI" id="CHEBI:30616"/>
    </ligand>
</feature>
<comment type="pathway">
    <text evidence="7">Metabolic intermediate biosynthesis; chorismate biosynthesis; chorismate from D-erythrose 4-phosphate and phosphoenolpyruvate: step 5/7.</text>
</comment>
<comment type="catalytic activity">
    <reaction evidence="7">
        <text>shikimate + ATP = 3-phosphoshikimate + ADP + H(+)</text>
        <dbReference type="Rhea" id="RHEA:13121"/>
        <dbReference type="ChEBI" id="CHEBI:15378"/>
        <dbReference type="ChEBI" id="CHEBI:30616"/>
        <dbReference type="ChEBI" id="CHEBI:36208"/>
        <dbReference type="ChEBI" id="CHEBI:145989"/>
        <dbReference type="ChEBI" id="CHEBI:456216"/>
        <dbReference type="EC" id="2.7.1.71"/>
    </reaction>
</comment>
<protein>
    <recommendedName>
        <fullName evidence="7">Shikimate kinase</fullName>
        <shortName evidence="7">SK</shortName>
        <ecNumber evidence="7">2.7.1.71</ecNumber>
    </recommendedName>
</protein>
<dbReference type="Pfam" id="PF01202">
    <property type="entry name" value="SKI"/>
    <property type="match status" value="1"/>
</dbReference>
<dbReference type="PANTHER" id="PTHR21087:SF16">
    <property type="entry name" value="SHIKIMATE KINASE 1, CHLOROPLASTIC"/>
    <property type="match status" value="1"/>
</dbReference>
<comment type="caution">
    <text evidence="7">Lacks conserved residue(s) required for the propagation of feature annotation.</text>
</comment>
<dbReference type="Gene3D" id="3.40.50.300">
    <property type="entry name" value="P-loop containing nucleotide triphosphate hydrolases"/>
    <property type="match status" value="1"/>
</dbReference>
<comment type="caution">
    <text evidence="8">The sequence shown here is derived from an EMBL/GenBank/DDBJ whole genome shotgun (WGS) entry which is preliminary data.</text>
</comment>
<dbReference type="Proteomes" id="UP000276770">
    <property type="component" value="Unassembled WGS sequence"/>
</dbReference>
<gene>
    <name evidence="7" type="primary">aroK</name>
    <name evidence="8" type="ORF">D9X91_02370</name>
</gene>
<keyword evidence="9" id="KW-1185">Reference proteome</keyword>
<dbReference type="RefSeq" id="WP_121678937.1">
    <property type="nucleotide sequence ID" value="NZ_RCVZ01000001.1"/>
</dbReference>
<evidence type="ECO:0000256" key="3">
    <source>
        <dbReference type="ARBA" id="ARBA00022741"/>
    </source>
</evidence>
<keyword evidence="7" id="KW-0963">Cytoplasm</keyword>
<proteinExistence type="inferred from homology"/>
<evidence type="ECO:0000256" key="6">
    <source>
        <dbReference type="ARBA" id="ARBA00023141"/>
    </source>
</evidence>
<sequence>MLYFIGYMGAGKTTVGKEMAELNGLALVDLDHAIEMEQEKSIKEIFHEDGQDYFRELETAALRKFSVQNGIVTTGGGVILKEENRELMKKTGEVIYLRCRPETLYMRLKYDETRPLIQDKSQEEFISMFRQRERLYEEAATLIIDTDGMGVEEIVQTIQDRLNS</sequence>
<dbReference type="AlphaFoldDB" id="A0A3L7K7H5"/>
<keyword evidence="6 7" id="KW-0057">Aromatic amino acid biosynthesis</keyword>
<feature type="binding site" evidence="7">
    <location>
        <begin position="9"/>
        <end position="14"/>
    </location>
    <ligand>
        <name>ATP</name>
        <dbReference type="ChEBI" id="CHEBI:30616"/>
    </ligand>
</feature>
<organism evidence="8 9">
    <name type="scientific">Falsibacillus albus</name>
    <dbReference type="NCBI Taxonomy" id="2478915"/>
    <lineage>
        <taxon>Bacteria</taxon>
        <taxon>Bacillati</taxon>
        <taxon>Bacillota</taxon>
        <taxon>Bacilli</taxon>
        <taxon>Bacillales</taxon>
        <taxon>Bacillaceae</taxon>
        <taxon>Falsibacillus</taxon>
    </lineage>
</organism>
<keyword evidence="4 7" id="KW-0418">Kinase</keyword>
<dbReference type="PRINTS" id="PR01100">
    <property type="entry name" value="SHIKIMTKNASE"/>
</dbReference>
<evidence type="ECO:0000256" key="4">
    <source>
        <dbReference type="ARBA" id="ARBA00022777"/>
    </source>
</evidence>
<keyword evidence="5 7" id="KW-0067">ATP-binding</keyword>
<keyword evidence="3 7" id="KW-0547">Nucleotide-binding</keyword>
<feature type="binding site" evidence="7">
    <location>
        <position position="132"/>
    </location>
    <ligand>
        <name>substrate</name>
    </ligand>
</feature>
<dbReference type="GO" id="GO:0005829">
    <property type="term" value="C:cytosol"/>
    <property type="evidence" value="ECO:0007669"/>
    <property type="project" value="TreeGrafter"/>
</dbReference>
<dbReference type="GO" id="GO:0009073">
    <property type="term" value="P:aromatic amino acid family biosynthetic process"/>
    <property type="evidence" value="ECO:0007669"/>
    <property type="project" value="UniProtKB-KW"/>
</dbReference>
<dbReference type="HAMAP" id="MF_00109">
    <property type="entry name" value="Shikimate_kinase"/>
    <property type="match status" value="1"/>
</dbReference>
<name>A0A3L7K7H5_9BACI</name>
<keyword evidence="1 7" id="KW-0028">Amino-acid biosynthesis</keyword>